<evidence type="ECO:0000313" key="2">
    <source>
        <dbReference type="Proteomes" id="UP000035720"/>
    </source>
</evidence>
<dbReference type="RefSeq" id="WP_157038448.1">
    <property type="nucleotide sequence ID" value="NZ_HF571038.1"/>
</dbReference>
<dbReference type="STRING" id="1193518.BN13_200004"/>
<dbReference type="AlphaFoldDB" id="A0A077M835"/>
<organism evidence="1 2">
    <name type="scientific">Nostocoides jenkinsii Ben 74</name>
    <dbReference type="NCBI Taxonomy" id="1193518"/>
    <lineage>
        <taxon>Bacteria</taxon>
        <taxon>Bacillati</taxon>
        <taxon>Actinomycetota</taxon>
        <taxon>Actinomycetes</taxon>
        <taxon>Micrococcales</taxon>
        <taxon>Intrasporangiaceae</taxon>
        <taxon>Nostocoides</taxon>
    </lineage>
</organism>
<dbReference type="EMBL" id="CAJC01000113">
    <property type="protein sequence ID" value="CCI52744.1"/>
    <property type="molecule type" value="Genomic_DNA"/>
</dbReference>
<dbReference type="OrthoDB" id="147178at2"/>
<sequence>MSEPLSKPQAIEQLPRVYAIEWKQPVRELLLAPDGFGTTHTLSEALHLIPPEWGGSLLPLCLVDEGSIAVVALNTDIPGTHEGHVYRLHLSEVPAEHQLGMLDIDPLLYISSLEQELGSRQAGLRRVLDQIGPAYERSHLDKERRPRDFVVRPVRIACQNVIVALGAIAHDSSFDGLSAPAWQTCEVPHVATHEANRALAALTLCDAFQSGGTMEIRFDRKARIVHKGNPLDFPGHPEMAVPASLRRFGRTVGVVVGAEDHAAISPREARDLFLAITPMPDALRTRVHDAIENRGIAPERICFLLLSQVWREIEMDYLLATTGRAPSILSGGADWTDRFARQAESEICRGAVTVGMLFRRLNATDNANGGSEVVRVVEDRTKGIAWDAHPDVAAITFTGLDPADPIPWTFGTPAADILTVFPRSTIDADVLSEIVAADVPGNKAVLVPADAPTPSAMPSPVHVLRCPDRLADIDKSIEDRLLKSRISRG</sequence>
<reference evidence="1 2" key="1">
    <citation type="journal article" date="2013" name="ISME J.">
        <title>A metabolic model for members of the genus Tetrasphaera involved in enhanced biological phosphorus removal.</title>
        <authorList>
            <person name="Kristiansen R."/>
            <person name="Nguyen H.T.T."/>
            <person name="Saunders A.M."/>
            <person name="Nielsen J.L."/>
            <person name="Wimmer R."/>
            <person name="Le V.Q."/>
            <person name="McIlroy S.J."/>
            <person name="Petrovski S."/>
            <person name="Seviour R.J."/>
            <person name="Calteau A."/>
            <person name="Nielsen K.L."/>
            <person name="Nielsen P.H."/>
        </authorList>
    </citation>
    <scope>NUCLEOTIDE SEQUENCE [LARGE SCALE GENOMIC DNA]</scope>
    <source>
        <strain evidence="1 2">Ben 74</strain>
    </source>
</reference>
<name>A0A077M835_9MICO</name>
<proteinExistence type="predicted"/>
<gene>
    <name evidence="1" type="ORF">BN13_200004</name>
</gene>
<comment type="caution">
    <text evidence="1">The sequence shown here is derived from an EMBL/GenBank/DDBJ whole genome shotgun (WGS) entry which is preliminary data.</text>
</comment>
<evidence type="ECO:0000313" key="1">
    <source>
        <dbReference type="EMBL" id="CCI52744.1"/>
    </source>
</evidence>
<keyword evidence="2" id="KW-1185">Reference proteome</keyword>
<dbReference type="Proteomes" id="UP000035720">
    <property type="component" value="Unassembled WGS sequence"/>
</dbReference>
<accession>A0A077M835</accession>
<protein>
    <submittedName>
        <fullName evidence="1">Uncharacterized protein</fullName>
    </submittedName>
</protein>